<name>A0ABU4GR11_9CLOT</name>
<dbReference type="PANTHER" id="PTHR43861">
    <property type="entry name" value="TRANS-ACONITATE 2-METHYLTRANSFERASE-RELATED"/>
    <property type="match status" value="1"/>
</dbReference>
<dbReference type="GO" id="GO:0032259">
    <property type="term" value="P:methylation"/>
    <property type="evidence" value="ECO:0007669"/>
    <property type="project" value="UniProtKB-KW"/>
</dbReference>
<dbReference type="EC" id="2.1.1.-" evidence="1"/>
<organism evidence="1 2">
    <name type="scientific">Clostridium boliviensis</name>
    <dbReference type="NCBI Taxonomy" id="318465"/>
    <lineage>
        <taxon>Bacteria</taxon>
        <taxon>Bacillati</taxon>
        <taxon>Bacillota</taxon>
        <taxon>Clostridia</taxon>
        <taxon>Eubacteriales</taxon>
        <taxon>Clostridiaceae</taxon>
        <taxon>Clostridium</taxon>
    </lineage>
</organism>
<accession>A0ABU4GR11</accession>
<keyword evidence="1" id="KW-0808">Transferase</keyword>
<proteinExistence type="predicted"/>
<dbReference type="InterPro" id="IPR029063">
    <property type="entry name" value="SAM-dependent_MTases_sf"/>
</dbReference>
<sequence>MYDEVLTRNRKSWDTMADTWFGTTALPVYGCLAPTETELKLFPDLDGKKVLDIGCGSGHSLKWCGDNGASELWGLDLSPKQINNADTYLKQNGYKAVLSASPMEEMGEMPRKYFDIVYSIYALGWTLDLPKTIRNISDCIKPGGTLIFSWDHPLMRCVEARDNKMFLEGCNYLSDNIFSFELHGNPVTLQNRKMSTWINTLAEEGFKIEKIVEETSQNVLEQEYEFSNSYYAPSRAKLLPLSFIVKATKL</sequence>
<gene>
    <name evidence="1" type="ORF">RZO55_13750</name>
</gene>
<keyword evidence="2" id="KW-1185">Reference proteome</keyword>
<dbReference type="Gene3D" id="3.40.50.150">
    <property type="entry name" value="Vaccinia Virus protein VP39"/>
    <property type="match status" value="1"/>
</dbReference>
<dbReference type="Proteomes" id="UP001276854">
    <property type="component" value="Unassembled WGS sequence"/>
</dbReference>
<dbReference type="GO" id="GO:0008168">
    <property type="term" value="F:methyltransferase activity"/>
    <property type="evidence" value="ECO:0007669"/>
    <property type="project" value="UniProtKB-KW"/>
</dbReference>
<keyword evidence="1" id="KW-0489">Methyltransferase</keyword>
<dbReference type="RefSeq" id="WP_318064855.1">
    <property type="nucleotide sequence ID" value="NZ_JAWONS010000216.1"/>
</dbReference>
<dbReference type="PANTHER" id="PTHR43861:SF1">
    <property type="entry name" value="TRANS-ACONITATE 2-METHYLTRANSFERASE"/>
    <property type="match status" value="1"/>
</dbReference>
<dbReference type="SUPFAM" id="SSF53335">
    <property type="entry name" value="S-adenosyl-L-methionine-dependent methyltransferases"/>
    <property type="match status" value="1"/>
</dbReference>
<protein>
    <submittedName>
        <fullName evidence="1">Class I SAM-dependent methyltransferase</fullName>
        <ecNumber evidence="1">2.1.1.-</ecNumber>
    </submittedName>
</protein>
<evidence type="ECO:0000313" key="2">
    <source>
        <dbReference type="Proteomes" id="UP001276854"/>
    </source>
</evidence>
<comment type="caution">
    <text evidence="1">The sequence shown here is derived from an EMBL/GenBank/DDBJ whole genome shotgun (WGS) entry which is preliminary data.</text>
</comment>
<evidence type="ECO:0000313" key="1">
    <source>
        <dbReference type="EMBL" id="MDW2798642.1"/>
    </source>
</evidence>
<dbReference type="CDD" id="cd02440">
    <property type="entry name" value="AdoMet_MTases"/>
    <property type="match status" value="1"/>
</dbReference>
<dbReference type="Pfam" id="PF13489">
    <property type="entry name" value="Methyltransf_23"/>
    <property type="match status" value="1"/>
</dbReference>
<reference evidence="1 2" key="1">
    <citation type="submission" date="2023-10" db="EMBL/GenBank/DDBJ databases">
        <title>A novel Glycoside Hydrolase 43-Like Enzyme from Clostrdium boliviensis is an Endo-xylanase, and a Candidate for Xylooligosaccharides Production from Different Xylan Substrates.</title>
        <authorList>
            <person name="Alvarez M.T."/>
            <person name="Rocabado-Villegas L.R."/>
            <person name="Salas-Veizaga D.M."/>
            <person name="Linares-Pasten J.A."/>
            <person name="Gudmundsdottir E.E."/>
            <person name="Hreggvidsson G.O."/>
            <person name="Adlercreutz P."/>
            <person name="Nordberg Karlsson E."/>
        </authorList>
    </citation>
    <scope>NUCLEOTIDE SEQUENCE [LARGE SCALE GENOMIC DNA]</scope>
    <source>
        <strain evidence="1 2">E-1</strain>
    </source>
</reference>
<dbReference type="EMBL" id="JAWONS010000216">
    <property type="protein sequence ID" value="MDW2798642.1"/>
    <property type="molecule type" value="Genomic_DNA"/>
</dbReference>